<dbReference type="InterPro" id="IPR017970">
    <property type="entry name" value="Homeobox_CS"/>
</dbReference>
<dbReference type="AlphaFoldDB" id="A0A1Y2BF53"/>
<evidence type="ECO:0000259" key="8">
    <source>
        <dbReference type="PROSITE" id="PS50071"/>
    </source>
</evidence>
<dbReference type="Pfam" id="PF24818">
    <property type="entry name" value="PH_TRF2_HOY1"/>
    <property type="match status" value="1"/>
</dbReference>
<evidence type="ECO:0000256" key="6">
    <source>
        <dbReference type="RuleBase" id="RU000682"/>
    </source>
</evidence>
<feature type="compositionally biased region" description="Low complexity" evidence="7">
    <location>
        <begin position="11"/>
        <end position="29"/>
    </location>
</feature>
<name>A0A1Y2BF53_9FUNG</name>
<keyword evidence="2 5" id="KW-0238">DNA-binding</keyword>
<dbReference type="InterPro" id="IPR009057">
    <property type="entry name" value="Homeodomain-like_sf"/>
</dbReference>
<dbReference type="OrthoDB" id="6159439at2759"/>
<evidence type="ECO:0000256" key="2">
    <source>
        <dbReference type="ARBA" id="ARBA00023125"/>
    </source>
</evidence>
<evidence type="ECO:0000313" key="9">
    <source>
        <dbReference type="EMBL" id="ORY33336.1"/>
    </source>
</evidence>
<evidence type="ECO:0000256" key="5">
    <source>
        <dbReference type="PROSITE-ProRule" id="PRU00108"/>
    </source>
</evidence>
<dbReference type="GO" id="GO:0005634">
    <property type="term" value="C:nucleus"/>
    <property type="evidence" value="ECO:0007669"/>
    <property type="project" value="UniProtKB-SubCell"/>
</dbReference>
<dbReference type="Pfam" id="PF00046">
    <property type="entry name" value="Homeodomain"/>
    <property type="match status" value="1"/>
</dbReference>
<keyword evidence="4 5" id="KW-0539">Nucleus</keyword>
<evidence type="ECO:0000256" key="3">
    <source>
        <dbReference type="ARBA" id="ARBA00023155"/>
    </source>
</evidence>
<keyword evidence="3 5" id="KW-0371">Homeobox</keyword>
<organism evidence="9 10">
    <name type="scientific">Neocallimastix californiae</name>
    <dbReference type="NCBI Taxonomy" id="1754190"/>
    <lineage>
        <taxon>Eukaryota</taxon>
        <taxon>Fungi</taxon>
        <taxon>Fungi incertae sedis</taxon>
        <taxon>Chytridiomycota</taxon>
        <taxon>Chytridiomycota incertae sedis</taxon>
        <taxon>Neocallimastigomycetes</taxon>
        <taxon>Neocallimastigales</taxon>
        <taxon>Neocallimastigaceae</taxon>
        <taxon>Neocallimastix</taxon>
    </lineage>
</organism>
<protein>
    <recommendedName>
        <fullName evidence="8">Homeobox domain-containing protein</fullName>
    </recommendedName>
</protein>
<feature type="compositionally biased region" description="Basic and acidic residues" evidence="7">
    <location>
        <begin position="45"/>
        <end position="67"/>
    </location>
</feature>
<dbReference type="PANTHER" id="PTHR24324">
    <property type="entry name" value="HOMEOBOX PROTEIN HHEX"/>
    <property type="match status" value="1"/>
</dbReference>
<feature type="region of interest" description="Disordered" evidence="7">
    <location>
        <begin position="1"/>
        <end position="80"/>
    </location>
</feature>
<dbReference type="Gene3D" id="1.10.10.60">
    <property type="entry name" value="Homeodomain-like"/>
    <property type="match status" value="1"/>
</dbReference>
<dbReference type="InterPro" id="IPR051000">
    <property type="entry name" value="Homeobox_DNA-bind_prot"/>
</dbReference>
<keyword evidence="10" id="KW-1185">Reference proteome</keyword>
<comment type="caution">
    <text evidence="9">The sequence shown here is derived from an EMBL/GenBank/DDBJ whole genome shotgun (WGS) entry which is preliminary data.</text>
</comment>
<feature type="domain" description="Homeobox" evidence="8">
    <location>
        <begin position="69"/>
        <end position="129"/>
    </location>
</feature>
<comment type="subcellular location">
    <subcellularLocation>
        <location evidence="1 5 6">Nucleus</location>
    </subcellularLocation>
</comment>
<dbReference type="SMART" id="SM00389">
    <property type="entry name" value="HOX"/>
    <property type="match status" value="1"/>
</dbReference>
<dbReference type="PROSITE" id="PS00027">
    <property type="entry name" value="HOMEOBOX_1"/>
    <property type="match status" value="1"/>
</dbReference>
<feature type="DNA-binding region" description="Homeobox" evidence="5">
    <location>
        <begin position="71"/>
        <end position="130"/>
    </location>
</feature>
<dbReference type="GO" id="GO:0000978">
    <property type="term" value="F:RNA polymerase II cis-regulatory region sequence-specific DNA binding"/>
    <property type="evidence" value="ECO:0007669"/>
    <property type="project" value="TreeGrafter"/>
</dbReference>
<proteinExistence type="predicted"/>
<evidence type="ECO:0000313" key="10">
    <source>
        <dbReference type="Proteomes" id="UP000193920"/>
    </source>
</evidence>
<dbReference type="GO" id="GO:0000981">
    <property type="term" value="F:DNA-binding transcription factor activity, RNA polymerase II-specific"/>
    <property type="evidence" value="ECO:0007669"/>
    <property type="project" value="InterPro"/>
</dbReference>
<dbReference type="PROSITE" id="PS50071">
    <property type="entry name" value="HOMEOBOX_2"/>
    <property type="match status" value="1"/>
</dbReference>
<evidence type="ECO:0000256" key="7">
    <source>
        <dbReference type="SAM" id="MobiDB-lite"/>
    </source>
</evidence>
<reference evidence="9 10" key="1">
    <citation type="submission" date="2016-08" db="EMBL/GenBank/DDBJ databases">
        <title>A Parts List for Fungal Cellulosomes Revealed by Comparative Genomics.</title>
        <authorList>
            <consortium name="DOE Joint Genome Institute"/>
            <person name="Haitjema C.H."/>
            <person name="Gilmore S.P."/>
            <person name="Henske J.K."/>
            <person name="Solomon K.V."/>
            <person name="De Groot R."/>
            <person name="Kuo A."/>
            <person name="Mondo S.J."/>
            <person name="Salamov A.A."/>
            <person name="Labutti K."/>
            <person name="Zhao Z."/>
            <person name="Chiniquy J."/>
            <person name="Barry K."/>
            <person name="Brewer H.M."/>
            <person name="Purvine S.O."/>
            <person name="Wright A.T."/>
            <person name="Boxma B."/>
            <person name="Van Alen T."/>
            <person name="Hackstein J.H."/>
            <person name="Baker S.E."/>
            <person name="Grigoriev I.V."/>
            <person name="O'Malley M.A."/>
        </authorList>
    </citation>
    <scope>NUCLEOTIDE SEQUENCE [LARGE SCALE GENOMIC DNA]</scope>
    <source>
        <strain evidence="9 10">G1</strain>
    </source>
</reference>
<dbReference type="Proteomes" id="UP000193920">
    <property type="component" value="Unassembled WGS sequence"/>
</dbReference>
<dbReference type="InterPro" id="IPR057939">
    <property type="entry name" value="TRF2_HOY1_PH"/>
</dbReference>
<evidence type="ECO:0000256" key="4">
    <source>
        <dbReference type="ARBA" id="ARBA00023242"/>
    </source>
</evidence>
<sequence>MMSVARKSVDSLSTTNNPLLNTNSTTITTKDQKLQSFSYSNIPEVKNEIKKTEGEKENKDTGNDDNKPNSTYKKRSRATPEQLAILEATFEKNTSPNSKLREALAEKVHMSERSIQIWFQNRRAKVKNTQKRNQQAALQDHLLKNQLFYQYPGAMYAGYPPYGQPMYQPDMTKVMNRSKSIDVSNMYGQTLNSVPEGAIANPALGRLRFPQVQGGINLPIGAEYGARTGLAAQNISMLKPELSNNYLVPSPEKNYYNFTNNALVIGSWRRIAVPNDPDSLRCSFSVVEKRIRWLIKEQNIRFKVEFPFTSIGQIVLEPFNGTVSNGKLFITLIKAPQFWMETNGPTNPTWNLSGDFTERQQATNVYTHVLEGDYNHLKNEVDTVVRSSPDLRQLCRIVQPTAATQANLLYQQNHFQRRQSCPAGLLLNPNNQYLTGNRRLSIPSSSGLVTIPQNVVVPLVQQPILEPSTQMIQATATATASAPLVKTATIGNGFVTPQTMTQAVSPALIQKMQLTSPVQPTGAATAVVGADSATVQLQNAAALNIQKPVVAASAVSPVQINKTTIPNQALPGGATQVSPVVSLDTITENTIQSAAASATATATTNIINPLTLSAATATASSNNSSEFLSSNPSITKTGGFIMDNLNIMNGAQLTTQSNEDLNLLTSTDGSDNTLSTLGNNLSLQNSETFDLGIDDNQFLINFPDIDKNFM</sequence>
<dbReference type="STRING" id="1754190.A0A1Y2BF53"/>
<dbReference type="PANTHER" id="PTHR24324:SF5">
    <property type="entry name" value="HEMATOPOIETICALLY-EXPRESSED HOMEOBOX PROTEIN HHEX"/>
    <property type="match status" value="1"/>
</dbReference>
<accession>A0A1Y2BF53</accession>
<evidence type="ECO:0000256" key="1">
    <source>
        <dbReference type="ARBA" id="ARBA00004123"/>
    </source>
</evidence>
<dbReference type="CDD" id="cd00086">
    <property type="entry name" value="homeodomain"/>
    <property type="match status" value="1"/>
</dbReference>
<dbReference type="SUPFAM" id="SSF46689">
    <property type="entry name" value="Homeodomain-like"/>
    <property type="match status" value="1"/>
</dbReference>
<dbReference type="GO" id="GO:0030154">
    <property type="term" value="P:cell differentiation"/>
    <property type="evidence" value="ECO:0007669"/>
    <property type="project" value="TreeGrafter"/>
</dbReference>
<dbReference type="InterPro" id="IPR001356">
    <property type="entry name" value="HD"/>
</dbReference>
<dbReference type="EMBL" id="MCOG01000160">
    <property type="protein sequence ID" value="ORY33336.1"/>
    <property type="molecule type" value="Genomic_DNA"/>
</dbReference>
<gene>
    <name evidence="9" type="ORF">LY90DRAFT_387183</name>
</gene>